<comment type="similarity">
    <text evidence="8">Belongs to the binding-protein-dependent transport system permease family. LivHM subfamily.</text>
</comment>
<organism evidence="10 11">
    <name type="scientific">Phreatobacter stygius</name>
    <dbReference type="NCBI Taxonomy" id="1940610"/>
    <lineage>
        <taxon>Bacteria</taxon>
        <taxon>Pseudomonadati</taxon>
        <taxon>Pseudomonadota</taxon>
        <taxon>Alphaproteobacteria</taxon>
        <taxon>Hyphomicrobiales</taxon>
        <taxon>Phreatobacteraceae</taxon>
        <taxon>Phreatobacter</taxon>
    </lineage>
</organism>
<feature type="transmembrane region" description="Helical" evidence="9">
    <location>
        <begin position="319"/>
        <end position="336"/>
    </location>
</feature>
<evidence type="ECO:0000256" key="3">
    <source>
        <dbReference type="ARBA" id="ARBA00022475"/>
    </source>
</evidence>
<feature type="transmembrane region" description="Helical" evidence="9">
    <location>
        <begin position="58"/>
        <end position="76"/>
    </location>
</feature>
<protein>
    <submittedName>
        <fullName evidence="10">Branched-chain amino acid ABC transporter permease</fullName>
    </submittedName>
</protein>
<feature type="transmembrane region" description="Helical" evidence="9">
    <location>
        <begin position="18"/>
        <end position="38"/>
    </location>
</feature>
<reference evidence="10 11" key="1">
    <citation type="submission" date="2019-04" db="EMBL/GenBank/DDBJ databases">
        <title>Phreatobacter aquaticus sp. nov.</title>
        <authorList>
            <person name="Choi A."/>
        </authorList>
    </citation>
    <scope>NUCLEOTIDE SEQUENCE [LARGE SCALE GENOMIC DNA]</scope>
    <source>
        <strain evidence="10 11">KCTC 52518</strain>
    </source>
</reference>
<name>A0A4D7AVX5_9HYPH</name>
<dbReference type="GO" id="GO:0005886">
    <property type="term" value="C:plasma membrane"/>
    <property type="evidence" value="ECO:0007669"/>
    <property type="project" value="UniProtKB-SubCell"/>
</dbReference>
<feature type="transmembrane region" description="Helical" evidence="9">
    <location>
        <begin position="120"/>
        <end position="138"/>
    </location>
</feature>
<keyword evidence="6 9" id="KW-1133">Transmembrane helix</keyword>
<feature type="transmembrane region" description="Helical" evidence="9">
    <location>
        <begin position="248"/>
        <end position="271"/>
    </location>
</feature>
<feature type="transmembrane region" description="Helical" evidence="9">
    <location>
        <begin position="96"/>
        <end position="114"/>
    </location>
</feature>
<proteinExistence type="inferred from homology"/>
<dbReference type="GO" id="GO:0022857">
    <property type="term" value="F:transmembrane transporter activity"/>
    <property type="evidence" value="ECO:0007669"/>
    <property type="project" value="InterPro"/>
</dbReference>
<evidence type="ECO:0000256" key="5">
    <source>
        <dbReference type="ARBA" id="ARBA00022970"/>
    </source>
</evidence>
<evidence type="ECO:0000256" key="9">
    <source>
        <dbReference type="SAM" id="Phobius"/>
    </source>
</evidence>
<dbReference type="AlphaFoldDB" id="A0A4D7AVX5"/>
<dbReference type="OrthoDB" id="8254706at2"/>
<dbReference type="GO" id="GO:0006865">
    <property type="term" value="P:amino acid transport"/>
    <property type="evidence" value="ECO:0007669"/>
    <property type="project" value="UniProtKB-KW"/>
</dbReference>
<dbReference type="CDD" id="cd06582">
    <property type="entry name" value="TM_PBP1_LivH_like"/>
    <property type="match status" value="1"/>
</dbReference>
<evidence type="ECO:0000313" key="10">
    <source>
        <dbReference type="EMBL" id="QCI65179.1"/>
    </source>
</evidence>
<dbReference type="InterPro" id="IPR052157">
    <property type="entry name" value="BCAA_transport_permease"/>
</dbReference>
<gene>
    <name evidence="10" type="ORF">E8M01_13735</name>
</gene>
<keyword evidence="2" id="KW-0813">Transport</keyword>
<dbReference type="InterPro" id="IPR001851">
    <property type="entry name" value="ABC_transp_permease"/>
</dbReference>
<keyword evidence="4 9" id="KW-0812">Transmembrane</keyword>
<evidence type="ECO:0000256" key="7">
    <source>
        <dbReference type="ARBA" id="ARBA00023136"/>
    </source>
</evidence>
<feature type="transmembrane region" description="Helical" evidence="9">
    <location>
        <begin position="283"/>
        <end position="307"/>
    </location>
</feature>
<feature type="transmembrane region" description="Helical" evidence="9">
    <location>
        <begin position="150"/>
        <end position="172"/>
    </location>
</feature>
<evidence type="ECO:0000256" key="1">
    <source>
        <dbReference type="ARBA" id="ARBA00004651"/>
    </source>
</evidence>
<keyword evidence="11" id="KW-1185">Reference proteome</keyword>
<evidence type="ECO:0000313" key="11">
    <source>
        <dbReference type="Proteomes" id="UP000298781"/>
    </source>
</evidence>
<evidence type="ECO:0000256" key="6">
    <source>
        <dbReference type="ARBA" id="ARBA00022989"/>
    </source>
</evidence>
<evidence type="ECO:0000256" key="8">
    <source>
        <dbReference type="ARBA" id="ARBA00037998"/>
    </source>
</evidence>
<evidence type="ECO:0000256" key="2">
    <source>
        <dbReference type="ARBA" id="ARBA00022448"/>
    </source>
</evidence>
<keyword evidence="7 9" id="KW-0472">Membrane</keyword>
<dbReference type="RefSeq" id="WP_136960627.1">
    <property type="nucleotide sequence ID" value="NZ_CP039690.1"/>
</dbReference>
<accession>A0A4D7AVX5</accession>
<evidence type="ECO:0000256" key="4">
    <source>
        <dbReference type="ARBA" id="ARBA00022692"/>
    </source>
</evidence>
<keyword evidence="3" id="KW-1003">Cell membrane</keyword>
<dbReference type="PANTHER" id="PTHR11795:SF450">
    <property type="entry name" value="ABC TRANSPORTER PERMEASE PROTEIN"/>
    <property type="match status" value="1"/>
</dbReference>
<dbReference type="Pfam" id="PF02653">
    <property type="entry name" value="BPD_transp_2"/>
    <property type="match status" value="1"/>
</dbReference>
<dbReference type="KEGG" id="pstg:E8M01_13735"/>
<dbReference type="EMBL" id="CP039690">
    <property type="protein sequence ID" value="QCI65179.1"/>
    <property type="molecule type" value="Genomic_DNA"/>
</dbReference>
<comment type="subcellular location">
    <subcellularLocation>
        <location evidence="1">Cell membrane</location>
        <topology evidence="1">Multi-pass membrane protein</topology>
    </subcellularLocation>
</comment>
<sequence length="345" mass="35768">MDTTILLFLLQDGITNGAIYALLGLALVLVFAVTRVIFVPQGEFVAYGGMTFALLEAGKVPGTAFMVVVFGIAAFLVEMVARRKALDLIGTGREALSKLILPLAILGLTTIAVASQAGTAVNLILTIAIIAPIGPYLYRVAFAPIADSSVLVLLITAVGVHLAMTGLGLVFFGAEGLRAPPISSAVVPLGPIVATGQSLGIYAITSLLIVALYLFFGRTLTGKALRATAINRIGARLVGIRLGLSGRIAFTLAAVIGAVSGILIVPMTTLYYDTGFLIGLKGFVAAIIGGLVSYPVTAAAAIVVGVVEALASFLASDMKEVIVFTLILPVLIWRSFTNPHADEED</sequence>
<keyword evidence="5" id="KW-0029">Amino-acid transport</keyword>
<dbReference type="PANTHER" id="PTHR11795">
    <property type="entry name" value="BRANCHED-CHAIN AMINO ACID TRANSPORT SYSTEM PERMEASE PROTEIN LIVH"/>
    <property type="match status" value="1"/>
</dbReference>
<dbReference type="Proteomes" id="UP000298781">
    <property type="component" value="Chromosome"/>
</dbReference>
<feature type="transmembrane region" description="Helical" evidence="9">
    <location>
        <begin position="192"/>
        <end position="216"/>
    </location>
</feature>